<evidence type="ECO:0008006" key="7">
    <source>
        <dbReference type="Google" id="ProtNLM"/>
    </source>
</evidence>
<comment type="similarity">
    <text evidence="1">Belongs to the transferase hexapeptide repeat family.</text>
</comment>
<dbReference type="Pfam" id="PF00132">
    <property type="entry name" value="Hexapep"/>
    <property type="match status" value="1"/>
</dbReference>
<dbReference type="Gene3D" id="2.160.10.10">
    <property type="entry name" value="Hexapeptide repeat proteins"/>
    <property type="match status" value="1"/>
</dbReference>
<dbReference type="PANTHER" id="PTHR43300">
    <property type="entry name" value="ACETYLTRANSFERASE"/>
    <property type="match status" value="1"/>
</dbReference>
<dbReference type="InterPro" id="IPR018357">
    <property type="entry name" value="Hexapep_transf_CS"/>
</dbReference>
<dbReference type="SUPFAM" id="SSF51161">
    <property type="entry name" value="Trimeric LpxA-like enzymes"/>
    <property type="match status" value="1"/>
</dbReference>
<dbReference type="STRING" id="470453.B0680_07855"/>
<reference evidence="5 6" key="1">
    <citation type="submission" date="2017-02" db="EMBL/GenBank/DDBJ databases">
        <title>Draft genome sequence of Moraxella pluranimalium CCUG 54913T type strain.</title>
        <authorList>
            <person name="Salva-Serra F."/>
            <person name="Engstrom-Jakobsson H."/>
            <person name="Thorell K."/>
            <person name="Jaen-Luchoro D."/>
            <person name="Gonzales-Siles L."/>
            <person name="Karlsson R."/>
            <person name="Yazdan S."/>
            <person name="Boulund F."/>
            <person name="Johnning A."/>
            <person name="Engstrand L."/>
            <person name="Kristiansson E."/>
            <person name="Moore E."/>
        </authorList>
    </citation>
    <scope>NUCLEOTIDE SEQUENCE [LARGE SCALE GENOMIC DNA]</scope>
    <source>
        <strain evidence="5 6">CCUG 54913</strain>
    </source>
</reference>
<name>A0A1T0CLP4_9GAMM</name>
<evidence type="ECO:0000256" key="2">
    <source>
        <dbReference type="ARBA" id="ARBA00022679"/>
    </source>
</evidence>
<sequence length="207" mass="23249">MNNKFIAQSAQISKSAIIHHPVTIGKMAEVHDRCILGSYSLVNNYSVLYSDVEVGRYCSIARFVEVGVAAHPHDWLSTSNIQYSNTLMRGHPDTTFRRKVAFEYDRETKIGNDVWIGAKSIIKSGVKIGHGAIIGGGAFVHRDVPDYAIVVGQPARILRFRFDDATIADLLELCWWDFAPKDLTMVDFKNVKRAIEQIKELKALPNM</sequence>
<evidence type="ECO:0000313" key="5">
    <source>
        <dbReference type="EMBL" id="OOS23272.1"/>
    </source>
</evidence>
<comment type="caution">
    <text evidence="5">The sequence shown here is derived from an EMBL/GenBank/DDBJ whole genome shotgun (WGS) entry which is preliminary data.</text>
</comment>
<evidence type="ECO:0000256" key="1">
    <source>
        <dbReference type="ARBA" id="ARBA00007274"/>
    </source>
</evidence>
<gene>
    <name evidence="5" type="ORF">B0680_07855</name>
</gene>
<keyword evidence="6" id="KW-1185">Reference proteome</keyword>
<protein>
    <recommendedName>
        <fullName evidence="7">Chloramphenicol acetyltransferase</fullName>
    </recommendedName>
</protein>
<proteinExistence type="inferred from homology"/>
<organism evidence="5 6">
    <name type="scientific">Moraxella pluranimalium</name>
    <dbReference type="NCBI Taxonomy" id="470453"/>
    <lineage>
        <taxon>Bacteria</taxon>
        <taxon>Pseudomonadati</taxon>
        <taxon>Pseudomonadota</taxon>
        <taxon>Gammaproteobacteria</taxon>
        <taxon>Moraxellales</taxon>
        <taxon>Moraxellaceae</taxon>
        <taxon>Moraxella</taxon>
    </lineage>
</organism>
<evidence type="ECO:0000256" key="3">
    <source>
        <dbReference type="ARBA" id="ARBA00022737"/>
    </source>
</evidence>
<keyword evidence="4" id="KW-0012">Acyltransferase</keyword>
<keyword evidence="2" id="KW-0808">Transferase</keyword>
<dbReference type="Proteomes" id="UP000189800">
    <property type="component" value="Unassembled WGS sequence"/>
</dbReference>
<accession>A0A1T0CLP4</accession>
<dbReference type="InterPro" id="IPR011004">
    <property type="entry name" value="Trimer_LpxA-like_sf"/>
</dbReference>
<dbReference type="InterPro" id="IPR001451">
    <property type="entry name" value="Hexapep"/>
</dbReference>
<evidence type="ECO:0000313" key="6">
    <source>
        <dbReference type="Proteomes" id="UP000189800"/>
    </source>
</evidence>
<dbReference type="AlphaFoldDB" id="A0A1T0CLP4"/>
<dbReference type="InterPro" id="IPR050179">
    <property type="entry name" value="Trans_hexapeptide_repeat"/>
</dbReference>
<dbReference type="PANTHER" id="PTHR43300:SF11">
    <property type="entry name" value="ACETYLTRANSFERASE RV3034C-RELATED"/>
    <property type="match status" value="1"/>
</dbReference>
<dbReference type="EMBL" id="MUYU01000018">
    <property type="protein sequence ID" value="OOS23272.1"/>
    <property type="molecule type" value="Genomic_DNA"/>
</dbReference>
<dbReference type="PROSITE" id="PS00101">
    <property type="entry name" value="HEXAPEP_TRANSFERASES"/>
    <property type="match status" value="1"/>
</dbReference>
<dbReference type="GO" id="GO:0016746">
    <property type="term" value="F:acyltransferase activity"/>
    <property type="evidence" value="ECO:0007669"/>
    <property type="project" value="UniProtKB-KW"/>
</dbReference>
<evidence type="ECO:0000256" key="4">
    <source>
        <dbReference type="ARBA" id="ARBA00023315"/>
    </source>
</evidence>
<keyword evidence="3" id="KW-0677">Repeat</keyword>